<dbReference type="GO" id="GO:0005524">
    <property type="term" value="F:ATP binding"/>
    <property type="evidence" value="ECO:0007669"/>
    <property type="project" value="UniProtKB-KW"/>
</dbReference>
<dbReference type="Gene3D" id="1.10.510.10">
    <property type="entry name" value="Transferase(Phosphotransferase) domain 1"/>
    <property type="match status" value="1"/>
</dbReference>
<gene>
    <name evidence="5" type="ORF">TVAG_351900</name>
</gene>
<dbReference type="PANTHER" id="PTHR24346">
    <property type="entry name" value="MAP/MICROTUBULE AFFINITY-REGULATING KINASE"/>
    <property type="match status" value="1"/>
</dbReference>
<dbReference type="PROSITE" id="PS50011">
    <property type="entry name" value="PROTEIN_KINASE_DOM"/>
    <property type="match status" value="1"/>
</dbReference>
<dbReference type="RefSeq" id="XP_001326365.1">
    <property type="nucleotide sequence ID" value="XM_001326330.1"/>
</dbReference>
<dbReference type="PANTHER" id="PTHR24346:SF77">
    <property type="entry name" value="SERINE THREONINE PROTEIN KINASE"/>
    <property type="match status" value="1"/>
</dbReference>
<keyword evidence="5" id="KW-0808">Transferase</keyword>
<dbReference type="STRING" id="5722.A2DZS4"/>
<feature type="region of interest" description="Disordered" evidence="3">
    <location>
        <begin position="1"/>
        <end position="20"/>
    </location>
</feature>
<dbReference type="Proteomes" id="UP000001542">
    <property type="component" value="Unassembled WGS sequence"/>
</dbReference>
<dbReference type="SMART" id="SM00220">
    <property type="entry name" value="S_TKc"/>
    <property type="match status" value="1"/>
</dbReference>
<evidence type="ECO:0000313" key="6">
    <source>
        <dbReference type="Proteomes" id="UP000001542"/>
    </source>
</evidence>
<keyword evidence="5" id="KW-0418">Kinase</keyword>
<dbReference type="GO" id="GO:0044773">
    <property type="term" value="P:mitotic DNA damage checkpoint signaling"/>
    <property type="evidence" value="ECO:0000318"/>
    <property type="project" value="GO_Central"/>
</dbReference>
<keyword evidence="6" id="KW-1185">Reference proteome</keyword>
<dbReference type="FunFam" id="1.10.510.10:FF:001406">
    <property type="entry name" value="CAMK family protein kinase"/>
    <property type="match status" value="1"/>
</dbReference>
<dbReference type="InterPro" id="IPR000719">
    <property type="entry name" value="Prot_kinase_dom"/>
</dbReference>
<dbReference type="Pfam" id="PF00069">
    <property type="entry name" value="Pkinase"/>
    <property type="match status" value="1"/>
</dbReference>
<dbReference type="SUPFAM" id="SSF56112">
    <property type="entry name" value="Protein kinase-like (PK-like)"/>
    <property type="match status" value="1"/>
</dbReference>
<dbReference type="EMBL" id="DS113275">
    <property type="protein sequence ID" value="EAY14142.1"/>
    <property type="molecule type" value="Genomic_DNA"/>
</dbReference>
<feature type="compositionally biased region" description="Basic and acidic residues" evidence="3">
    <location>
        <begin position="1"/>
        <end position="12"/>
    </location>
</feature>
<dbReference type="InParanoid" id="A2DZS4"/>
<evidence type="ECO:0000259" key="4">
    <source>
        <dbReference type="PROSITE" id="PS50011"/>
    </source>
</evidence>
<dbReference type="VEuPathDB" id="TrichDB:TVAG_351900"/>
<name>A2DZS4_TRIV3</name>
<protein>
    <submittedName>
        <fullName evidence="5">AGC family protein kinase</fullName>
    </submittedName>
</protein>
<evidence type="ECO:0000313" key="5">
    <source>
        <dbReference type="EMBL" id="EAY14142.1"/>
    </source>
</evidence>
<evidence type="ECO:0000256" key="1">
    <source>
        <dbReference type="ARBA" id="ARBA00022741"/>
    </source>
</evidence>
<accession>A2DZS4</accession>
<dbReference type="SMR" id="A2DZS4"/>
<feature type="domain" description="Protein kinase" evidence="4">
    <location>
        <begin position="54"/>
        <end position="323"/>
    </location>
</feature>
<dbReference type="GO" id="GO:0004674">
    <property type="term" value="F:protein serine/threonine kinase activity"/>
    <property type="evidence" value="ECO:0000318"/>
    <property type="project" value="GO_Central"/>
</dbReference>
<evidence type="ECO:0000256" key="3">
    <source>
        <dbReference type="SAM" id="MobiDB-lite"/>
    </source>
</evidence>
<reference evidence="5" key="1">
    <citation type="submission" date="2006-10" db="EMBL/GenBank/DDBJ databases">
        <authorList>
            <person name="Amadeo P."/>
            <person name="Zhao Q."/>
            <person name="Wortman J."/>
            <person name="Fraser-Liggett C."/>
            <person name="Carlton J."/>
        </authorList>
    </citation>
    <scope>NUCLEOTIDE SEQUENCE</scope>
    <source>
        <strain evidence="5">G3</strain>
    </source>
</reference>
<reference evidence="5" key="2">
    <citation type="journal article" date="2007" name="Science">
        <title>Draft genome sequence of the sexually transmitted pathogen Trichomonas vaginalis.</title>
        <authorList>
            <person name="Carlton J.M."/>
            <person name="Hirt R.P."/>
            <person name="Silva J.C."/>
            <person name="Delcher A.L."/>
            <person name="Schatz M."/>
            <person name="Zhao Q."/>
            <person name="Wortman J.R."/>
            <person name="Bidwell S.L."/>
            <person name="Alsmark U.C.M."/>
            <person name="Besteiro S."/>
            <person name="Sicheritz-Ponten T."/>
            <person name="Noel C.J."/>
            <person name="Dacks J.B."/>
            <person name="Foster P.G."/>
            <person name="Simillion C."/>
            <person name="Van de Peer Y."/>
            <person name="Miranda-Saavedra D."/>
            <person name="Barton G.J."/>
            <person name="Westrop G.D."/>
            <person name="Mueller S."/>
            <person name="Dessi D."/>
            <person name="Fiori P.L."/>
            <person name="Ren Q."/>
            <person name="Paulsen I."/>
            <person name="Zhang H."/>
            <person name="Bastida-Corcuera F.D."/>
            <person name="Simoes-Barbosa A."/>
            <person name="Brown M.T."/>
            <person name="Hayes R.D."/>
            <person name="Mukherjee M."/>
            <person name="Okumura C.Y."/>
            <person name="Schneider R."/>
            <person name="Smith A.J."/>
            <person name="Vanacova S."/>
            <person name="Villalvazo M."/>
            <person name="Haas B.J."/>
            <person name="Pertea M."/>
            <person name="Feldblyum T.V."/>
            <person name="Utterback T.R."/>
            <person name="Shu C.L."/>
            <person name="Osoegawa K."/>
            <person name="de Jong P.J."/>
            <person name="Hrdy I."/>
            <person name="Horvathova L."/>
            <person name="Zubacova Z."/>
            <person name="Dolezal P."/>
            <person name="Malik S.B."/>
            <person name="Logsdon J.M. Jr."/>
            <person name="Henze K."/>
            <person name="Gupta A."/>
            <person name="Wang C.C."/>
            <person name="Dunne R.L."/>
            <person name="Upcroft J.A."/>
            <person name="Upcroft P."/>
            <person name="White O."/>
            <person name="Salzberg S.L."/>
            <person name="Tang P."/>
            <person name="Chiu C.-H."/>
            <person name="Lee Y.-S."/>
            <person name="Embley T.M."/>
            <person name="Coombs G.H."/>
            <person name="Mottram J.C."/>
            <person name="Tachezy J."/>
            <person name="Fraser-Liggett C.M."/>
            <person name="Johnson P.J."/>
        </authorList>
    </citation>
    <scope>NUCLEOTIDE SEQUENCE [LARGE SCALE GENOMIC DNA]</scope>
    <source>
        <strain evidence="5">G3</strain>
    </source>
</reference>
<keyword evidence="1" id="KW-0547">Nucleotide-binding</keyword>
<proteinExistence type="predicted"/>
<dbReference type="GO" id="GO:0005634">
    <property type="term" value="C:nucleus"/>
    <property type="evidence" value="ECO:0000318"/>
    <property type="project" value="GO_Central"/>
</dbReference>
<dbReference type="InterPro" id="IPR011009">
    <property type="entry name" value="Kinase-like_dom_sf"/>
</dbReference>
<dbReference type="KEGG" id="tva:4772130"/>
<dbReference type="VEuPathDB" id="TrichDB:TVAGG3_0261470"/>
<dbReference type="AlphaFoldDB" id="A2DZS4"/>
<dbReference type="GO" id="GO:0005737">
    <property type="term" value="C:cytoplasm"/>
    <property type="evidence" value="ECO:0000318"/>
    <property type="project" value="GO_Central"/>
</dbReference>
<sequence>MGGCCSKDKDIGNDISDSGSSDAIITPQEIYLSQRRLYSFSDFMDSGSPVLKDYKFINEIGSGALSRVYQIVSLKDNEILAAKVYDNQRISRPTLTGEDPPYVSIQRELDIMAKLDHRYVISLIDAFNDENTNSLIIIIPFAPLGNVKTLLDKRALNSDQLNACFHQVAIALAYMHSMNVVHRDIKPENMLAFTEDYFAITDLSVSQEVESDETMVMDIKGSPAFLSPEECAGTEFIPKPADVWAYGISLFSCYFGYFPFSIDECDGLPIGNTILMVTEKLNEKELNIPDGTSSDLIDLLTHVLDKDPTKRYTFEQIANHSFFEQSRHIDEENAKECFLEEEQEKQN</sequence>
<keyword evidence="2" id="KW-0067">ATP-binding</keyword>
<evidence type="ECO:0000256" key="2">
    <source>
        <dbReference type="ARBA" id="ARBA00022840"/>
    </source>
</evidence>
<organism evidence="5 6">
    <name type="scientific">Trichomonas vaginalis (strain ATCC PRA-98 / G3)</name>
    <dbReference type="NCBI Taxonomy" id="412133"/>
    <lineage>
        <taxon>Eukaryota</taxon>
        <taxon>Metamonada</taxon>
        <taxon>Parabasalia</taxon>
        <taxon>Trichomonadida</taxon>
        <taxon>Trichomonadidae</taxon>
        <taxon>Trichomonas</taxon>
    </lineage>
</organism>
<dbReference type="eggNOG" id="KOG0585">
    <property type="taxonomic scope" value="Eukaryota"/>
</dbReference>